<reference evidence="6 7" key="1">
    <citation type="submission" date="2019-09" db="EMBL/GenBank/DDBJ databases">
        <title>Actinomadura physcomitrii sp. nov., a novel actinomycete isolated from moss [Physcomitrium sphaericum (Ludw) Fuernr].</title>
        <authorList>
            <person name="Liu C."/>
            <person name="Zhuang X."/>
        </authorList>
    </citation>
    <scope>NUCLEOTIDE SEQUENCE [LARGE SCALE GENOMIC DNA]</scope>
    <source>
        <strain evidence="6 7">CYP1-1B</strain>
    </source>
</reference>
<gene>
    <name evidence="6" type="ORF">F9B16_20230</name>
</gene>
<dbReference type="Gene3D" id="3.40.50.720">
    <property type="entry name" value="NAD(P)-binding Rossmann-like Domain"/>
    <property type="match status" value="1"/>
</dbReference>
<evidence type="ECO:0000256" key="2">
    <source>
        <dbReference type="ARBA" id="ARBA00023002"/>
    </source>
</evidence>
<dbReference type="PRINTS" id="PR00081">
    <property type="entry name" value="GDHRDH"/>
</dbReference>
<dbReference type="PANTHER" id="PTHR24321:SF8">
    <property type="entry name" value="ESTRADIOL 17-BETA-DEHYDROGENASE 8-RELATED"/>
    <property type="match status" value="1"/>
</dbReference>
<dbReference type="EMBL" id="WBMR01000056">
    <property type="protein sequence ID" value="KAB2379461.1"/>
    <property type="molecule type" value="Genomic_DNA"/>
</dbReference>
<dbReference type="InterPro" id="IPR002347">
    <property type="entry name" value="SDR_fam"/>
</dbReference>
<dbReference type="RefSeq" id="WP_151541665.1">
    <property type="nucleotide sequence ID" value="NZ_WBMR01000056.1"/>
</dbReference>
<dbReference type="SUPFAM" id="SSF51735">
    <property type="entry name" value="NAD(P)-binding Rossmann-fold domains"/>
    <property type="match status" value="1"/>
</dbReference>
<evidence type="ECO:0000256" key="4">
    <source>
        <dbReference type="RuleBase" id="RU000363"/>
    </source>
</evidence>
<dbReference type="Pfam" id="PF00106">
    <property type="entry name" value="adh_short"/>
    <property type="match status" value="1"/>
</dbReference>
<protein>
    <submittedName>
        <fullName evidence="6">SDR family oxidoreductase</fullName>
    </submittedName>
</protein>
<dbReference type="SMART" id="SM00822">
    <property type="entry name" value="PKS_KR"/>
    <property type="match status" value="1"/>
</dbReference>
<keyword evidence="7" id="KW-1185">Reference proteome</keyword>
<comment type="caution">
    <text evidence="6">The sequence shown here is derived from an EMBL/GenBank/DDBJ whole genome shotgun (WGS) entry which is preliminary data.</text>
</comment>
<evidence type="ECO:0000256" key="3">
    <source>
        <dbReference type="ARBA" id="ARBA00023027"/>
    </source>
</evidence>
<dbReference type="FunFam" id="3.40.50.720:FF:000084">
    <property type="entry name" value="Short-chain dehydrogenase reductase"/>
    <property type="match status" value="1"/>
</dbReference>
<organism evidence="6 7">
    <name type="scientific">Actinomadura montaniterrae</name>
    <dbReference type="NCBI Taxonomy" id="1803903"/>
    <lineage>
        <taxon>Bacteria</taxon>
        <taxon>Bacillati</taxon>
        <taxon>Actinomycetota</taxon>
        <taxon>Actinomycetes</taxon>
        <taxon>Streptosporangiales</taxon>
        <taxon>Thermomonosporaceae</taxon>
        <taxon>Actinomadura</taxon>
    </lineage>
</organism>
<name>A0A6L3VRJ4_9ACTN</name>
<dbReference type="Proteomes" id="UP000483004">
    <property type="component" value="Unassembled WGS sequence"/>
</dbReference>
<dbReference type="AlphaFoldDB" id="A0A6L3VRJ4"/>
<accession>A0A6L3VRJ4</accession>
<evidence type="ECO:0000313" key="7">
    <source>
        <dbReference type="Proteomes" id="UP000483004"/>
    </source>
</evidence>
<evidence type="ECO:0000256" key="1">
    <source>
        <dbReference type="ARBA" id="ARBA00006484"/>
    </source>
</evidence>
<dbReference type="InterPro" id="IPR020904">
    <property type="entry name" value="Sc_DH/Rdtase_CS"/>
</dbReference>
<dbReference type="CDD" id="cd05233">
    <property type="entry name" value="SDR_c"/>
    <property type="match status" value="1"/>
</dbReference>
<dbReference type="InterPro" id="IPR036291">
    <property type="entry name" value="NAD(P)-bd_dom_sf"/>
</dbReference>
<feature type="domain" description="Ketoreductase" evidence="5">
    <location>
        <begin position="7"/>
        <end position="198"/>
    </location>
</feature>
<keyword evidence="2" id="KW-0560">Oxidoreductase</keyword>
<dbReference type="GO" id="GO:0016491">
    <property type="term" value="F:oxidoreductase activity"/>
    <property type="evidence" value="ECO:0007669"/>
    <property type="project" value="UniProtKB-KW"/>
</dbReference>
<keyword evidence="3" id="KW-0520">NAD</keyword>
<comment type="similarity">
    <text evidence="1 4">Belongs to the short-chain dehydrogenases/reductases (SDR) family.</text>
</comment>
<proteinExistence type="inferred from homology"/>
<evidence type="ECO:0000313" key="6">
    <source>
        <dbReference type="EMBL" id="KAB2379461.1"/>
    </source>
</evidence>
<dbReference type="PRINTS" id="PR00080">
    <property type="entry name" value="SDRFAMILY"/>
</dbReference>
<dbReference type="OrthoDB" id="7064009at2"/>
<dbReference type="PROSITE" id="PS00061">
    <property type="entry name" value="ADH_SHORT"/>
    <property type="match status" value="1"/>
</dbReference>
<evidence type="ECO:0000259" key="5">
    <source>
        <dbReference type="SMART" id="SM00822"/>
    </source>
</evidence>
<sequence>MDRYNGRRALVTGGGSGIGQATVLRMLAEGGDVVAADVSEAGLKDTAAKAGALADRLSTVIVDVADEASVRAAVASAVAALGGLDVLVNAAGILRSSHTDQTSLADFTRVITVNLTGTFLMIREAIPALLEGAAPAVVNFSSTSAMFAHPYMAAYAASKGGIQSMTHALAAEYGRQGIRFTAVQPGSISSGMTDGSGESRQSQGPGLPEDADLSLFAKLSPALGKGFAGPEAVAGVVAMLASEDGAFITGTEVRIDGGTHF</sequence>
<dbReference type="PANTHER" id="PTHR24321">
    <property type="entry name" value="DEHYDROGENASES, SHORT CHAIN"/>
    <property type="match status" value="1"/>
</dbReference>
<dbReference type="InterPro" id="IPR057326">
    <property type="entry name" value="KR_dom"/>
</dbReference>